<gene>
    <name evidence="5" type="ORF">XBLMG947_2426</name>
</gene>
<keyword evidence="2" id="KW-0227">DNA damage</keyword>
<dbReference type="EMBL" id="FLTX01000037">
    <property type="protein sequence ID" value="SBV51637.1"/>
    <property type="molecule type" value="Genomic_DNA"/>
</dbReference>
<dbReference type="AlphaFoldDB" id="A0A1C3NMM6"/>
<evidence type="ECO:0000256" key="4">
    <source>
        <dbReference type="ARBA" id="ARBA00023204"/>
    </source>
</evidence>
<evidence type="ECO:0000313" key="6">
    <source>
        <dbReference type="Proteomes" id="UP000092503"/>
    </source>
</evidence>
<dbReference type="STRING" id="56449.XBLMG947_2426"/>
<protein>
    <submittedName>
        <fullName evidence="5">3-methyladenine DNA glycosylase</fullName>
    </submittedName>
</protein>
<organism evidence="5 6">
    <name type="scientific">Xanthomonas bromi</name>
    <dbReference type="NCBI Taxonomy" id="56449"/>
    <lineage>
        <taxon>Bacteria</taxon>
        <taxon>Pseudomonadati</taxon>
        <taxon>Pseudomonadota</taxon>
        <taxon>Gammaproteobacteria</taxon>
        <taxon>Lysobacterales</taxon>
        <taxon>Lysobacteraceae</taxon>
        <taxon>Xanthomonas</taxon>
    </lineage>
</organism>
<evidence type="ECO:0000256" key="2">
    <source>
        <dbReference type="ARBA" id="ARBA00022763"/>
    </source>
</evidence>
<dbReference type="Proteomes" id="UP000092503">
    <property type="component" value="Unassembled WGS sequence"/>
</dbReference>
<proteinExistence type="inferred from homology"/>
<dbReference type="GO" id="GO:0003677">
    <property type="term" value="F:DNA binding"/>
    <property type="evidence" value="ECO:0007669"/>
    <property type="project" value="InterPro"/>
</dbReference>
<keyword evidence="4" id="KW-0234">DNA repair</keyword>
<dbReference type="PANTHER" id="PTHR10429:SF0">
    <property type="entry name" value="DNA-3-METHYLADENINE GLYCOSYLASE"/>
    <property type="match status" value="1"/>
</dbReference>
<dbReference type="SUPFAM" id="SSF50486">
    <property type="entry name" value="FMT C-terminal domain-like"/>
    <property type="match status" value="1"/>
</dbReference>
<accession>A0A1C3NMM6</accession>
<dbReference type="GO" id="GO:0006284">
    <property type="term" value="P:base-excision repair"/>
    <property type="evidence" value="ECO:0007669"/>
    <property type="project" value="InterPro"/>
</dbReference>
<dbReference type="InterPro" id="IPR036995">
    <property type="entry name" value="MPG_sf"/>
</dbReference>
<dbReference type="PANTHER" id="PTHR10429">
    <property type="entry name" value="DNA-3-METHYLADENINE GLYCOSYLASE"/>
    <property type="match status" value="1"/>
</dbReference>
<keyword evidence="3" id="KW-0378">Hydrolase</keyword>
<dbReference type="Gene3D" id="3.10.300.10">
    <property type="entry name" value="Methylpurine-DNA glycosylase (MPG)"/>
    <property type="match status" value="1"/>
</dbReference>
<comment type="similarity">
    <text evidence="1">Belongs to the DNA glycosylase MPG family.</text>
</comment>
<evidence type="ECO:0000313" key="5">
    <source>
        <dbReference type="EMBL" id="SBV51637.1"/>
    </source>
</evidence>
<reference evidence="5 6" key="1">
    <citation type="submission" date="2016-06" db="EMBL/GenBank/DDBJ databases">
        <authorList>
            <person name="Kjaerup R.B."/>
            <person name="Dalgaard T.S."/>
            <person name="Juul-Madsen H.R."/>
        </authorList>
    </citation>
    <scope>NUCLEOTIDE SEQUENCE [LARGE SCALE GENOMIC DNA]</scope>
    <source>
        <strain evidence="5">LMG947</strain>
    </source>
</reference>
<evidence type="ECO:0000256" key="3">
    <source>
        <dbReference type="ARBA" id="ARBA00022801"/>
    </source>
</evidence>
<dbReference type="GO" id="GO:0003905">
    <property type="term" value="F:alkylbase DNA N-glycosylase activity"/>
    <property type="evidence" value="ECO:0007669"/>
    <property type="project" value="InterPro"/>
</dbReference>
<dbReference type="Pfam" id="PF02245">
    <property type="entry name" value="Pur_DNA_glyco"/>
    <property type="match status" value="1"/>
</dbReference>
<evidence type="ECO:0000256" key="1">
    <source>
        <dbReference type="ARBA" id="ARBA00009232"/>
    </source>
</evidence>
<dbReference type="InterPro" id="IPR003180">
    <property type="entry name" value="MPG"/>
</dbReference>
<sequence>MCISSMACTGRSTPCAAVRPGHAVLIRALEPLDGIDRMQAARGAAPVKRSTTDPGRLAQAFAVTAVDNGLDLTTGVARLWIEDDGVPPPANPQAPPRIGIRKAMDAPWRWVVADSRYVSRPLPRVAGNAATLPGD</sequence>
<name>A0A1C3NMM6_9XANT</name>
<dbReference type="InterPro" id="IPR011034">
    <property type="entry name" value="Formyl_transferase-like_C_sf"/>
</dbReference>